<accession>A0A6J5Q758</accession>
<sequence>MNHINTLQAVASPTLRAIMDDRQPAAIRLRQVAAQMHGKIEAGNLRRLPACELVEMRAIVFALHDVADKMLEIPDPPPMRARRRWWWGK</sequence>
<evidence type="ECO:0000313" key="3">
    <source>
        <dbReference type="EMBL" id="CAB4187097.1"/>
    </source>
</evidence>
<dbReference type="EMBL" id="LR797465">
    <property type="protein sequence ID" value="CAB4218581.1"/>
    <property type="molecule type" value="Genomic_DNA"/>
</dbReference>
<dbReference type="EMBL" id="LR796485">
    <property type="protein sequence ID" value="CAB4147030.1"/>
    <property type="molecule type" value="Genomic_DNA"/>
</dbReference>
<evidence type="ECO:0000313" key="2">
    <source>
        <dbReference type="EMBL" id="CAB4178207.1"/>
    </source>
</evidence>
<dbReference type="EMBL" id="LR796959">
    <property type="protein sequence ID" value="CAB4178207.1"/>
    <property type="molecule type" value="Genomic_DNA"/>
</dbReference>
<gene>
    <name evidence="2" type="ORF">UFOVP1011_42</name>
    <name evidence="3" type="ORF">UFOVP1162_22</name>
    <name evidence="4" type="ORF">UFOVP1611_25</name>
    <name evidence="1" type="ORF">UFOVP504_8</name>
</gene>
<organism evidence="2">
    <name type="scientific">uncultured Caudovirales phage</name>
    <dbReference type="NCBI Taxonomy" id="2100421"/>
    <lineage>
        <taxon>Viruses</taxon>
        <taxon>Duplodnaviria</taxon>
        <taxon>Heunggongvirae</taxon>
        <taxon>Uroviricota</taxon>
        <taxon>Caudoviricetes</taxon>
        <taxon>Peduoviridae</taxon>
        <taxon>Maltschvirus</taxon>
        <taxon>Maltschvirus maltsch</taxon>
    </lineage>
</organism>
<dbReference type="EMBL" id="LR797101">
    <property type="protein sequence ID" value="CAB4187097.1"/>
    <property type="molecule type" value="Genomic_DNA"/>
</dbReference>
<evidence type="ECO:0000313" key="1">
    <source>
        <dbReference type="EMBL" id="CAB4147030.1"/>
    </source>
</evidence>
<reference evidence="2" key="1">
    <citation type="submission" date="2020-05" db="EMBL/GenBank/DDBJ databases">
        <authorList>
            <person name="Chiriac C."/>
            <person name="Salcher M."/>
            <person name="Ghai R."/>
            <person name="Kavagutti S V."/>
        </authorList>
    </citation>
    <scope>NUCLEOTIDE SEQUENCE</scope>
</reference>
<protein>
    <submittedName>
        <fullName evidence="2">Uncharacterized protein</fullName>
    </submittedName>
</protein>
<evidence type="ECO:0000313" key="4">
    <source>
        <dbReference type="EMBL" id="CAB4218581.1"/>
    </source>
</evidence>
<name>A0A6J5Q758_9CAUD</name>
<proteinExistence type="predicted"/>